<dbReference type="InterPro" id="IPR051907">
    <property type="entry name" value="DoxX-like_oxidoreductase"/>
</dbReference>
<protein>
    <submittedName>
        <fullName evidence="8">Putative oxidoreductase</fullName>
    </submittedName>
</protein>
<evidence type="ECO:0000256" key="4">
    <source>
        <dbReference type="ARBA" id="ARBA00022692"/>
    </source>
</evidence>
<evidence type="ECO:0000256" key="5">
    <source>
        <dbReference type="ARBA" id="ARBA00022989"/>
    </source>
</evidence>
<dbReference type="GO" id="GO:0005886">
    <property type="term" value="C:plasma membrane"/>
    <property type="evidence" value="ECO:0007669"/>
    <property type="project" value="UniProtKB-SubCell"/>
</dbReference>
<proteinExistence type="inferred from homology"/>
<organism evidence="8 9">
    <name type="scientific">Hymenobacter actinosclerus</name>
    <dbReference type="NCBI Taxonomy" id="82805"/>
    <lineage>
        <taxon>Bacteria</taxon>
        <taxon>Pseudomonadati</taxon>
        <taxon>Bacteroidota</taxon>
        <taxon>Cytophagia</taxon>
        <taxon>Cytophagales</taxon>
        <taxon>Hymenobacteraceae</taxon>
        <taxon>Hymenobacter</taxon>
    </lineage>
</organism>
<keyword evidence="6 7" id="KW-0472">Membrane</keyword>
<feature type="transmembrane region" description="Helical" evidence="7">
    <location>
        <begin position="12"/>
        <end position="32"/>
    </location>
</feature>
<keyword evidence="5 7" id="KW-1133">Transmembrane helix</keyword>
<feature type="transmembrane region" description="Helical" evidence="7">
    <location>
        <begin position="79"/>
        <end position="100"/>
    </location>
</feature>
<dbReference type="InterPro" id="IPR032808">
    <property type="entry name" value="DoxX"/>
</dbReference>
<dbReference type="STRING" id="82805.SAMN04487998_1816"/>
<evidence type="ECO:0000256" key="7">
    <source>
        <dbReference type="SAM" id="Phobius"/>
    </source>
</evidence>
<evidence type="ECO:0000256" key="3">
    <source>
        <dbReference type="ARBA" id="ARBA00022475"/>
    </source>
</evidence>
<evidence type="ECO:0000256" key="2">
    <source>
        <dbReference type="ARBA" id="ARBA00006679"/>
    </source>
</evidence>
<dbReference type="PANTHER" id="PTHR33452">
    <property type="entry name" value="OXIDOREDUCTASE CATD-RELATED"/>
    <property type="match status" value="1"/>
</dbReference>
<dbReference type="OrthoDB" id="9813193at2"/>
<dbReference type="EMBL" id="FOHS01000002">
    <property type="protein sequence ID" value="SET43745.1"/>
    <property type="molecule type" value="Genomic_DNA"/>
</dbReference>
<dbReference type="PANTHER" id="PTHR33452:SF1">
    <property type="entry name" value="INNER MEMBRANE PROTEIN YPHA-RELATED"/>
    <property type="match status" value="1"/>
</dbReference>
<keyword evidence="4 7" id="KW-0812">Transmembrane</keyword>
<dbReference type="Pfam" id="PF07681">
    <property type="entry name" value="DoxX"/>
    <property type="match status" value="1"/>
</dbReference>
<gene>
    <name evidence="8" type="ORF">SAMN04487998_1816</name>
</gene>
<evidence type="ECO:0000313" key="9">
    <source>
        <dbReference type="Proteomes" id="UP000198697"/>
    </source>
</evidence>
<comment type="similarity">
    <text evidence="2">Belongs to the DoxX family.</text>
</comment>
<keyword evidence="3" id="KW-1003">Cell membrane</keyword>
<sequence length="144" mass="15724">MALFENRYRTHDLGLLLLRVGIGFMFTVHGYPKLTGGLAAWTEVGGAMKVVGLDFAPAFWGFLAAFAEAVGGQLLALGLFFRWTCVLLLGTMTIATIMHLSKGDGFNDYSHALESVFLFLGLAFAGPGRFSLDQVLFPAPRRLY</sequence>
<dbReference type="Proteomes" id="UP000198697">
    <property type="component" value="Unassembled WGS sequence"/>
</dbReference>
<comment type="subcellular location">
    <subcellularLocation>
        <location evidence="1">Cell membrane</location>
        <topology evidence="1">Multi-pass membrane protein</topology>
    </subcellularLocation>
</comment>
<accession>A0A1I0EF63</accession>
<dbReference type="RefSeq" id="WP_092771639.1">
    <property type="nucleotide sequence ID" value="NZ_FOHS01000002.1"/>
</dbReference>
<reference evidence="9" key="1">
    <citation type="submission" date="2016-10" db="EMBL/GenBank/DDBJ databases">
        <authorList>
            <person name="Varghese N."/>
            <person name="Submissions S."/>
        </authorList>
    </citation>
    <scope>NUCLEOTIDE SEQUENCE [LARGE SCALE GENOMIC DNA]</scope>
    <source>
        <strain evidence="9">DSM 15310</strain>
    </source>
</reference>
<name>A0A1I0EF63_9BACT</name>
<evidence type="ECO:0000256" key="1">
    <source>
        <dbReference type="ARBA" id="ARBA00004651"/>
    </source>
</evidence>
<evidence type="ECO:0000313" key="8">
    <source>
        <dbReference type="EMBL" id="SET43745.1"/>
    </source>
</evidence>
<feature type="transmembrane region" description="Helical" evidence="7">
    <location>
        <begin position="112"/>
        <end position="132"/>
    </location>
</feature>
<dbReference type="AlphaFoldDB" id="A0A1I0EF63"/>
<keyword evidence="9" id="KW-1185">Reference proteome</keyword>
<feature type="transmembrane region" description="Helical" evidence="7">
    <location>
        <begin position="44"/>
        <end position="67"/>
    </location>
</feature>
<evidence type="ECO:0000256" key="6">
    <source>
        <dbReference type="ARBA" id="ARBA00023136"/>
    </source>
</evidence>